<dbReference type="Gene3D" id="3.40.50.1580">
    <property type="entry name" value="Nucleoside phosphorylase domain"/>
    <property type="match status" value="1"/>
</dbReference>
<dbReference type="InterPro" id="IPR035994">
    <property type="entry name" value="Nucleoside_phosphorylase_sf"/>
</dbReference>
<evidence type="ECO:0000259" key="1">
    <source>
        <dbReference type="Pfam" id="PF01048"/>
    </source>
</evidence>
<name>A0A6G1SLR9_9ACAR</name>
<dbReference type="Pfam" id="PF01048">
    <property type="entry name" value="PNP_UDP_1"/>
    <property type="match status" value="1"/>
</dbReference>
<evidence type="ECO:0000313" key="2">
    <source>
        <dbReference type="EMBL" id="MDE51464.1"/>
    </source>
</evidence>
<dbReference type="GO" id="GO:0005829">
    <property type="term" value="C:cytosol"/>
    <property type="evidence" value="ECO:0007669"/>
    <property type="project" value="TreeGrafter"/>
</dbReference>
<organism evidence="2">
    <name type="scientific">Aceria tosichella</name>
    <name type="common">wheat curl mite</name>
    <dbReference type="NCBI Taxonomy" id="561515"/>
    <lineage>
        <taxon>Eukaryota</taxon>
        <taxon>Metazoa</taxon>
        <taxon>Ecdysozoa</taxon>
        <taxon>Arthropoda</taxon>
        <taxon>Chelicerata</taxon>
        <taxon>Arachnida</taxon>
        <taxon>Acari</taxon>
        <taxon>Acariformes</taxon>
        <taxon>Trombidiformes</taxon>
        <taxon>Prostigmata</taxon>
        <taxon>Eupodina</taxon>
        <taxon>Eriophyoidea</taxon>
        <taxon>Eriophyidae</taxon>
        <taxon>Eriophyinae</taxon>
        <taxon>Aceriini</taxon>
        <taxon>Aceria</taxon>
    </lineage>
</organism>
<dbReference type="PANTHER" id="PTHR43691">
    <property type="entry name" value="URIDINE PHOSPHORYLASE"/>
    <property type="match status" value="1"/>
</dbReference>
<dbReference type="InterPro" id="IPR000845">
    <property type="entry name" value="Nucleoside_phosphorylase_d"/>
</dbReference>
<dbReference type="GO" id="GO:0004850">
    <property type="term" value="F:uridine phosphorylase activity"/>
    <property type="evidence" value="ECO:0007669"/>
    <property type="project" value="TreeGrafter"/>
</dbReference>
<gene>
    <name evidence="2" type="primary">UPP1_0</name>
    <name evidence="2" type="ORF">g.6399</name>
</gene>
<accession>A0A6G1SLR9</accession>
<sequence length="293" mass="33227">MPEVNYHHFSLTFHPNEVEQRFKDVRFVLVAGCSERVEAQAHYLAEKLFDGVKGVKYPLEQLTKSRSRFTLFKLGPCLLSNHGMGCASMSIALHELFLMCQKAKVINLITVLRFGTCGGIGVPAGTICITNRALDPLFQDFVELKICMKLVKRPCAIDMPTVATLDRLCKEHPNREELGDYQVSVGATIASNDFYEEQGRTNGAICEHTIEDKMRFLERARELGVINMEMECNHLAAMCHKLKVSFGIIDVALANRLSNDKVELTSEQMSLFERRLFWLNMVFIRHKLYGSST</sequence>
<dbReference type="GO" id="GO:0006218">
    <property type="term" value="P:uridine catabolic process"/>
    <property type="evidence" value="ECO:0007669"/>
    <property type="project" value="TreeGrafter"/>
</dbReference>
<dbReference type="PANTHER" id="PTHR43691:SF11">
    <property type="entry name" value="FI09636P-RELATED"/>
    <property type="match status" value="1"/>
</dbReference>
<dbReference type="EMBL" id="GGYP01006693">
    <property type="protein sequence ID" value="MDE51464.1"/>
    <property type="molecule type" value="Transcribed_RNA"/>
</dbReference>
<reference evidence="2" key="1">
    <citation type="submission" date="2018-10" db="EMBL/GenBank/DDBJ databases">
        <title>Transcriptome assembly of Aceria tosichella (Wheat curl mite) Type 2.</title>
        <authorList>
            <person name="Scully E.D."/>
            <person name="Geib S.M."/>
            <person name="Palmer N.A."/>
            <person name="Gupta A.K."/>
            <person name="Sarath G."/>
            <person name="Tatineni S."/>
        </authorList>
    </citation>
    <scope>NUCLEOTIDE SEQUENCE</scope>
    <source>
        <strain evidence="2">LincolnNE</strain>
    </source>
</reference>
<dbReference type="SUPFAM" id="SSF53167">
    <property type="entry name" value="Purine and uridine phosphorylases"/>
    <property type="match status" value="1"/>
</dbReference>
<protein>
    <submittedName>
        <fullName evidence="2">Uridine phosphorylase 1</fullName>
    </submittedName>
</protein>
<dbReference type="AlphaFoldDB" id="A0A6G1SLR9"/>
<feature type="domain" description="Nucleoside phosphorylase" evidence="1">
    <location>
        <begin position="27"/>
        <end position="267"/>
    </location>
</feature>
<proteinExistence type="predicted"/>